<reference evidence="2" key="2">
    <citation type="journal article" date="2011" name="G3 (Bethesda)">
        <title>The awesome power of yeast evolutionary genetics: New genome sequences and strain resources for the Saccharomyces sensu stricto genus.</title>
        <authorList>
            <person name="Scannell D.R."/>
            <person name="Zill O.A."/>
            <person name="Rokas A."/>
            <person name="Payen C."/>
            <person name="Dunham M.J."/>
            <person name="Eisen M.B."/>
            <person name="Rine J."/>
            <person name="Johnston M."/>
            <person name="Hittinger C.T."/>
        </authorList>
    </citation>
    <scope>GENOME REANNOTATION</scope>
    <source>
        <strain evidence="2">ATCC MYA-4449 / AS 2.2408 / CBS 8840 / NBRC 1802 / NCYC 2889</strain>
    </source>
</reference>
<dbReference type="Gene3D" id="3.40.50.300">
    <property type="entry name" value="P-loop containing nucleotide triphosphate hydrolases"/>
    <property type="match status" value="1"/>
</dbReference>
<organism evidence="1 2">
    <name type="scientific">Saccharomyces kudriavzevii (strain ATCC MYA-4449 / AS 2.2408 / CBS 8840 / NBRC 1802 / NCYC 2889)</name>
    <name type="common">Yeast</name>
    <dbReference type="NCBI Taxonomy" id="226230"/>
    <lineage>
        <taxon>Eukaryota</taxon>
        <taxon>Fungi</taxon>
        <taxon>Dikarya</taxon>
        <taxon>Ascomycota</taxon>
        <taxon>Saccharomycotina</taxon>
        <taxon>Saccharomycetes</taxon>
        <taxon>Saccharomycetales</taxon>
        <taxon>Saccharomycetaceae</taxon>
        <taxon>Saccharomyces</taxon>
    </lineage>
</organism>
<dbReference type="SUPFAM" id="SSF52540">
    <property type="entry name" value="P-loop containing nucleoside triphosphate hydrolases"/>
    <property type="match status" value="1"/>
</dbReference>
<comment type="caution">
    <text evidence="1">The sequence shown here is derived from an EMBL/GenBank/DDBJ whole genome shotgun (WGS) entry which is preliminary data.</text>
</comment>
<dbReference type="AlphaFoldDB" id="J6EBM3"/>
<dbReference type="InterPro" id="IPR027417">
    <property type="entry name" value="P-loop_NTPase"/>
</dbReference>
<dbReference type="Proteomes" id="UP000002753">
    <property type="component" value="Unassembled WGS sequence"/>
</dbReference>
<dbReference type="STRING" id="226230.J6EBM3"/>
<gene>
    <name evidence="1" type="primary">YNL304W</name>
    <name evidence="1" type="ORF">SKUD_187202</name>
</gene>
<evidence type="ECO:0000313" key="2">
    <source>
        <dbReference type="Proteomes" id="UP000002753"/>
    </source>
</evidence>
<dbReference type="HOGENOM" id="CLU_3107709_0_0_1"/>
<accession>J6EBM3</accession>
<keyword evidence="2" id="KW-1185">Reference proteome</keyword>
<protein>
    <submittedName>
        <fullName evidence="1">YPT11-like protein</fullName>
    </submittedName>
</protein>
<sequence length="51" mass="5285">MNKSGAFGRSGSSGSSAVIEPSNIKLLLIGDANVGKTAMILSYCHELMTRA</sequence>
<dbReference type="EMBL" id="AACI03001939">
    <property type="protein sequence ID" value="EJT41784.1"/>
    <property type="molecule type" value="Genomic_DNA"/>
</dbReference>
<evidence type="ECO:0000313" key="1">
    <source>
        <dbReference type="EMBL" id="EJT41784.1"/>
    </source>
</evidence>
<proteinExistence type="predicted"/>
<reference evidence="1 2" key="1">
    <citation type="journal article" date="2003" name="Science">
        <title>Finding functional features in Saccharomyces genomes by phylogenetic footprinting.</title>
        <authorList>
            <person name="Cliften P.F."/>
            <person name="Sudarsanam P."/>
            <person name="Desikan A."/>
            <person name="Fulton L."/>
            <person name="Fulton B."/>
            <person name="Majors J."/>
            <person name="Waterston R."/>
            <person name="Cohen B.A."/>
            <person name="Johnston M."/>
        </authorList>
    </citation>
    <scope>NUCLEOTIDE SEQUENCE [LARGE SCALE GENOMIC DNA]</scope>
    <source>
        <strain evidence="2">ATCC MYA-4449 / AS 2.2408 / CBS 8840 / NBRC 1802 / NCYC 2889</strain>
    </source>
</reference>
<name>J6EBM3_SACK1</name>